<dbReference type="GO" id="GO:0035438">
    <property type="term" value="F:cyclic-di-GMP binding"/>
    <property type="evidence" value="ECO:0007669"/>
    <property type="project" value="InterPro"/>
</dbReference>
<gene>
    <name evidence="2" type="ORF">NAF29_01455</name>
</gene>
<dbReference type="Proteomes" id="UP001165393">
    <property type="component" value="Unassembled WGS sequence"/>
</dbReference>
<proteinExistence type="predicted"/>
<name>A0AA41W3V4_9GAMM</name>
<dbReference type="Gene3D" id="2.40.10.220">
    <property type="entry name" value="predicted glycosyltransferase like domains"/>
    <property type="match status" value="1"/>
</dbReference>
<evidence type="ECO:0000259" key="1">
    <source>
        <dbReference type="Pfam" id="PF07238"/>
    </source>
</evidence>
<dbReference type="AlphaFoldDB" id="A0AA41W3V4"/>
<comment type="caution">
    <text evidence="2">The sequence shown here is derived from an EMBL/GenBank/DDBJ whole genome shotgun (WGS) entry which is preliminary data.</text>
</comment>
<protein>
    <submittedName>
        <fullName evidence="2">PilZ domain-containing protein</fullName>
    </submittedName>
</protein>
<dbReference type="SUPFAM" id="SSF141371">
    <property type="entry name" value="PilZ domain-like"/>
    <property type="match status" value="1"/>
</dbReference>
<sequence>MITQGEKRNFIRMAVDAEVTIKRLNGSGLLVGRCINLSATGLLAEVTERLSVGESVELFIASTSEGVRPLEASATVQRVEANDTDMYEIGLVITNYI</sequence>
<dbReference type="Pfam" id="PF07238">
    <property type="entry name" value="PilZ"/>
    <property type="match status" value="1"/>
</dbReference>
<reference evidence="2 3" key="1">
    <citation type="journal article" date="2013" name="Antonie Van Leeuwenhoek">
        <title>Echinimonas agarilytica gen. nov., sp. nov., a new gammaproteobacterium isolated from the sea urchin Strongylocentrotus intermedius.</title>
        <authorList>
            <person name="Nedashkovskaya O.I."/>
            <person name="Stenkova A.M."/>
            <person name="Zhukova N.V."/>
            <person name="Van Trappen S."/>
            <person name="Lee J.S."/>
            <person name="Kim S.B."/>
        </authorList>
    </citation>
    <scope>NUCLEOTIDE SEQUENCE [LARGE SCALE GENOMIC DNA]</scope>
    <source>
        <strain evidence="2 3">KMM 6351</strain>
    </source>
</reference>
<organism evidence="2 3">
    <name type="scientific">Echinimonas agarilytica</name>
    <dbReference type="NCBI Taxonomy" id="1215918"/>
    <lineage>
        <taxon>Bacteria</taxon>
        <taxon>Pseudomonadati</taxon>
        <taxon>Pseudomonadota</taxon>
        <taxon>Gammaproteobacteria</taxon>
        <taxon>Alteromonadales</taxon>
        <taxon>Echinimonadaceae</taxon>
        <taxon>Echinimonas</taxon>
    </lineage>
</organism>
<evidence type="ECO:0000313" key="2">
    <source>
        <dbReference type="EMBL" id="MCM2678336.1"/>
    </source>
</evidence>
<evidence type="ECO:0000313" key="3">
    <source>
        <dbReference type="Proteomes" id="UP001165393"/>
    </source>
</evidence>
<dbReference type="RefSeq" id="WP_251259706.1">
    <property type="nucleotide sequence ID" value="NZ_JAMQGP010000001.1"/>
</dbReference>
<feature type="domain" description="PilZ" evidence="1">
    <location>
        <begin position="6"/>
        <end position="95"/>
    </location>
</feature>
<keyword evidence="3" id="KW-1185">Reference proteome</keyword>
<dbReference type="InterPro" id="IPR009875">
    <property type="entry name" value="PilZ_domain"/>
</dbReference>
<accession>A0AA41W3V4</accession>
<dbReference type="EMBL" id="JAMQGP010000001">
    <property type="protein sequence ID" value="MCM2678336.1"/>
    <property type="molecule type" value="Genomic_DNA"/>
</dbReference>